<keyword evidence="4" id="KW-1185">Reference proteome</keyword>
<dbReference type="InterPro" id="IPR025676">
    <property type="entry name" value="Clr5_dom"/>
</dbReference>
<proteinExistence type="predicted"/>
<dbReference type="PANTHER" id="PTHR38788:SF3">
    <property type="entry name" value="CLR5 DOMAIN-CONTAINING PROTEIN"/>
    <property type="match status" value="1"/>
</dbReference>
<accession>A0A167XX67</accession>
<dbReference type="Proteomes" id="UP000076874">
    <property type="component" value="Unassembled WGS sequence"/>
</dbReference>
<evidence type="ECO:0000313" key="3">
    <source>
        <dbReference type="EMBL" id="OAA65526.1"/>
    </source>
</evidence>
<name>A0A167XX67_9HYPO</name>
<dbReference type="OrthoDB" id="5308957at2759"/>
<dbReference type="EMBL" id="AZHD01000003">
    <property type="protein sequence ID" value="OAA65526.1"/>
    <property type="molecule type" value="Genomic_DNA"/>
</dbReference>
<feature type="domain" description="Clr5" evidence="2">
    <location>
        <begin position="22"/>
        <end position="71"/>
    </location>
</feature>
<dbReference type="AlphaFoldDB" id="A0A167XX67"/>
<feature type="region of interest" description="Disordered" evidence="1">
    <location>
        <begin position="216"/>
        <end position="236"/>
    </location>
</feature>
<protein>
    <recommendedName>
        <fullName evidence="2">Clr5 domain-containing protein</fullName>
    </recommendedName>
</protein>
<feature type="compositionally biased region" description="Low complexity" evidence="1">
    <location>
        <begin position="138"/>
        <end position="149"/>
    </location>
</feature>
<reference evidence="3 4" key="1">
    <citation type="journal article" date="2016" name="Genome Biol. Evol.">
        <title>Divergent and convergent evolution of fungal pathogenicity.</title>
        <authorList>
            <person name="Shang Y."/>
            <person name="Xiao G."/>
            <person name="Zheng P."/>
            <person name="Cen K."/>
            <person name="Zhan S."/>
            <person name="Wang C."/>
        </authorList>
    </citation>
    <scope>NUCLEOTIDE SEQUENCE [LARGE SCALE GENOMIC DNA]</scope>
    <source>
        <strain evidence="3 4">RCEF 264</strain>
    </source>
</reference>
<evidence type="ECO:0000256" key="1">
    <source>
        <dbReference type="SAM" id="MobiDB-lite"/>
    </source>
</evidence>
<comment type="caution">
    <text evidence="3">The sequence shown here is derived from an EMBL/GenBank/DDBJ whole genome shotgun (WGS) entry which is preliminary data.</text>
</comment>
<sequence>MYGAYYQTPTFVARPMFRPEKAEDWEPYREIIATLYAEHTLAFVMKEMQDVHFFSATQKQYKTKFKEWGLDTKYIKDFEYEELLNQGEQEEYNVRGKRVPYQDVARYQRRKEKSEGKGSGKGKSSSKRKDETGGGSGASSSAYGSSSSYNAGDGSSGGYAFPADQYVDYAGDAGAGGYAGAYAYEQADSGAAYTVAHDVVGYDAQQDAELMAAYQGQPSSGYGGSADASGQGDWTY</sequence>
<dbReference type="PANTHER" id="PTHR38788">
    <property type="entry name" value="CLR5 DOMAIN-CONTAINING PROTEIN"/>
    <property type="match status" value="1"/>
</dbReference>
<dbReference type="Pfam" id="PF14420">
    <property type="entry name" value="Clr5"/>
    <property type="match status" value="1"/>
</dbReference>
<organism evidence="3 4">
    <name type="scientific">Niveomyces insectorum RCEF 264</name>
    <dbReference type="NCBI Taxonomy" id="1081102"/>
    <lineage>
        <taxon>Eukaryota</taxon>
        <taxon>Fungi</taxon>
        <taxon>Dikarya</taxon>
        <taxon>Ascomycota</taxon>
        <taxon>Pezizomycotina</taxon>
        <taxon>Sordariomycetes</taxon>
        <taxon>Hypocreomycetidae</taxon>
        <taxon>Hypocreales</taxon>
        <taxon>Cordycipitaceae</taxon>
        <taxon>Niveomyces</taxon>
    </lineage>
</organism>
<feature type="region of interest" description="Disordered" evidence="1">
    <location>
        <begin position="103"/>
        <end position="149"/>
    </location>
</feature>
<evidence type="ECO:0000259" key="2">
    <source>
        <dbReference type="Pfam" id="PF14420"/>
    </source>
</evidence>
<gene>
    <name evidence="3" type="ORF">SPI_02313</name>
</gene>
<evidence type="ECO:0000313" key="4">
    <source>
        <dbReference type="Proteomes" id="UP000076874"/>
    </source>
</evidence>